<keyword evidence="4" id="KW-1185">Reference proteome</keyword>
<evidence type="ECO:0000313" key="3">
    <source>
        <dbReference type="EMBL" id="CUT17813.1"/>
    </source>
</evidence>
<evidence type="ECO:0000313" key="4">
    <source>
        <dbReference type="Proteomes" id="UP000198651"/>
    </source>
</evidence>
<name>A0A0S4M208_9BURK</name>
<keyword evidence="2" id="KW-0472">Membrane</keyword>
<accession>A0A0S4M208</accession>
<feature type="transmembrane region" description="Helical" evidence="2">
    <location>
        <begin position="78"/>
        <end position="104"/>
    </location>
</feature>
<evidence type="ECO:0000256" key="2">
    <source>
        <dbReference type="SAM" id="Phobius"/>
    </source>
</evidence>
<dbReference type="Proteomes" id="UP000198651">
    <property type="component" value="Chromosome I"/>
</dbReference>
<keyword evidence="2" id="KW-1133">Transmembrane helix</keyword>
<proteinExistence type="predicted"/>
<feature type="coiled-coil region" evidence="1">
    <location>
        <begin position="183"/>
        <end position="213"/>
    </location>
</feature>
<keyword evidence="2" id="KW-0812">Transmembrane</keyword>
<dbReference type="RefSeq" id="WP_092343640.1">
    <property type="nucleotide sequence ID" value="NZ_LN906597.1"/>
</dbReference>
<gene>
    <name evidence="3" type="ORF">Ark11_0994</name>
</gene>
<dbReference type="EMBL" id="LN906597">
    <property type="protein sequence ID" value="CUT17813.1"/>
    <property type="molecule type" value="Genomic_DNA"/>
</dbReference>
<reference evidence="4" key="1">
    <citation type="submission" date="2015-11" db="EMBL/GenBank/DDBJ databases">
        <authorList>
            <person name="Seth-Smith H.M.B."/>
        </authorList>
    </citation>
    <scope>NUCLEOTIDE SEQUENCE [LARGE SCALE GENOMIC DNA]</scope>
    <source>
        <strain evidence="4">2013Ark11</strain>
    </source>
</reference>
<evidence type="ECO:0000256" key="1">
    <source>
        <dbReference type="SAM" id="Coils"/>
    </source>
</evidence>
<keyword evidence="1" id="KW-0175">Coiled coil</keyword>
<sequence>MLGSKNCVSSSTDNLLEADGVSSNAVASNNSLSLCCSNVVSSDDISAIVLPSTSSLLDNSCNNSSLQLLKVSHDNSSLFVTVAISVMIILMILWVVFAILSALLNLGIIDGNAIRGFLVASSFVLPVLTVAATFVLLFSSVKREMLIEDLRKNYPSRVRRDIDLRDSIISHLSRENDLSSSILGSLFEENSNIKKENDKIREENRRLNFLLNTKKSVTRVRSDGTCSD</sequence>
<protein>
    <submittedName>
        <fullName evidence="3">Putative membrane protein</fullName>
    </submittedName>
</protein>
<organism evidence="3 4">
    <name type="scientific">Candidatus Ichthyocystis hellenicum</name>
    <dbReference type="NCBI Taxonomy" id="1561003"/>
    <lineage>
        <taxon>Bacteria</taxon>
        <taxon>Pseudomonadati</taxon>
        <taxon>Pseudomonadota</taxon>
        <taxon>Betaproteobacteria</taxon>
        <taxon>Burkholderiales</taxon>
        <taxon>Candidatus Ichthyocystis</taxon>
    </lineage>
</organism>
<dbReference type="AlphaFoldDB" id="A0A0S4M208"/>
<feature type="transmembrane region" description="Helical" evidence="2">
    <location>
        <begin position="116"/>
        <end position="138"/>
    </location>
</feature>